<dbReference type="Pfam" id="PF00811">
    <property type="entry name" value="Ependymin"/>
    <property type="match status" value="1"/>
</dbReference>
<dbReference type="PROSITE" id="PS51257">
    <property type="entry name" value="PROKAR_LIPOPROTEIN"/>
    <property type="match status" value="1"/>
</dbReference>
<evidence type="ECO:0000313" key="2">
    <source>
        <dbReference type="EMBL" id="OWF52994.1"/>
    </source>
</evidence>
<dbReference type="OrthoDB" id="6118774at2759"/>
<keyword evidence="1" id="KW-0732">Signal</keyword>
<feature type="chain" id="PRO_5013278859" evidence="1">
    <location>
        <begin position="21"/>
        <end position="207"/>
    </location>
</feature>
<reference evidence="2 3" key="1">
    <citation type="journal article" date="2017" name="Nat. Ecol. Evol.">
        <title>Scallop genome provides insights into evolution of bilaterian karyotype and development.</title>
        <authorList>
            <person name="Wang S."/>
            <person name="Zhang J."/>
            <person name="Jiao W."/>
            <person name="Li J."/>
            <person name="Xun X."/>
            <person name="Sun Y."/>
            <person name="Guo X."/>
            <person name="Huan P."/>
            <person name="Dong B."/>
            <person name="Zhang L."/>
            <person name="Hu X."/>
            <person name="Sun X."/>
            <person name="Wang J."/>
            <person name="Zhao C."/>
            <person name="Wang Y."/>
            <person name="Wang D."/>
            <person name="Huang X."/>
            <person name="Wang R."/>
            <person name="Lv J."/>
            <person name="Li Y."/>
            <person name="Zhang Z."/>
            <person name="Liu B."/>
            <person name="Lu W."/>
            <person name="Hui Y."/>
            <person name="Liang J."/>
            <person name="Zhou Z."/>
            <person name="Hou R."/>
            <person name="Li X."/>
            <person name="Liu Y."/>
            <person name="Li H."/>
            <person name="Ning X."/>
            <person name="Lin Y."/>
            <person name="Zhao L."/>
            <person name="Xing Q."/>
            <person name="Dou J."/>
            <person name="Li Y."/>
            <person name="Mao J."/>
            <person name="Guo H."/>
            <person name="Dou H."/>
            <person name="Li T."/>
            <person name="Mu C."/>
            <person name="Jiang W."/>
            <person name="Fu Q."/>
            <person name="Fu X."/>
            <person name="Miao Y."/>
            <person name="Liu J."/>
            <person name="Yu Q."/>
            <person name="Li R."/>
            <person name="Liao H."/>
            <person name="Li X."/>
            <person name="Kong Y."/>
            <person name="Jiang Z."/>
            <person name="Chourrout D."/>
            <person name="Li R."/>
            <person name="Bao Z."/>
        </authorList>
    </citation>
    <scope>NUCLEOTIDE SEQUENCE [LARGE SCALE GENOMIC DNA]</scope>
    <source>
        <strain evidence="2 3">PY_sf001</strain>
    </source>
</reference>
<dbReference type="InterPro" id="IPR001299">
    <property type="entry name" value="Ependymin"/>
</dbReference>
<dbReference type="GO" id="GO:0005576">
    <property type="term" value="C:extracellular region"/>
    <property type="evidence" value="ECO:0007669"/>
    <property type="project" value="InterPro"/>
</dbReference>
<keyword evidence="3" id="KW-1185">Reference proteome</keyword>
<evidence type="ECO:0000313" key="3">
    <source>
        <dbReference type="Proteomes" id="UP000242188"/>
    </source>
</evidence>
<name>A0A210QWA5_MIZYE</name>
<evidence type="ECO:0000256" key="1">
    <source>
        <dbReference type="SAM" id="SignalP"/>
    </source>
</evidence>
<dbReference type="GO" id="GO:0007160">
    <property type="term" value="P:cell-matrix adhesion"/>
    <property type="evidence" value="ECO:0007669"/>
    <property type="project" value="InterPro"/>
</dbReference>
<dbReference type="GO" id="GO:0005509">
    <property type="term" value="F:calcium ion binding"/>
    <property type="evidence" value="ECO:0007669"/>
    <property type="project" value="InterPro"/>
</dbReference>
<comment type="caution">
    <text evidence="2">The sequence shown here is derived from an EMBL/GenBank/DDBJ whole genome shotgun (WGS) entry which is preliminary data.</text>
</comment>
<dbReference type="GO" id="GO:0005764">
    <property type="term" value="C:lysosome"/>
    <property type="evidence" value="ECO:0007669"/>
    <property type="project" value="TreeGrafter"/>
</dbReference>
<dbReference type="Proteomes" id="UP000242188">
    <property type="component" value="Unassembled WGS sequence"/>
</dbReference>
<accession>A0A210QWA5</accession>
<organism evidence="2 3">
    <name type="scientific">Mizuhopecten yessoensis</name>
    <name type="common">Japanese scallop</name>
    <name type="synonym">Patinopecten yessoensis</name>
    <dbReference type="NCBI Taxonomy" id="6573"/>
    <lineage>
        <taxon>Eukaryota</taxon>
        <taxon>Metazoa</taxon>
        <taxon>Spiralia</taxon>
        <taxon>Lophotrochozoa</taxon>
        <taxon>Mollusca</taxon>
        <taxon>Bivalvia</taxon>
        <taxon>Autobranchia</taxon>
        <taxon>Pteriomorphia</taxon>
        <taxon>Pectinida</taxon>
        <taxon>Pectinoidea</taxon>
        <taxon>Pectinidae</taxon>
        <taxon>Mizuhopecten</taxon>
    </lineage>
</organism>
<dbReference type="PANTHER" id="PTHR10697:SF13">
    <property type="entry name" value="RICIN B LECTIN DOMAIN-CONTAINING PROTEIN"/>
    <property type="match status" value="1"/>
</dbReference>
<sequence>MSLIQRLIITTWALVSGCYGQSDVIDRRCCVPSHFRCTMDVTGGYTDPVSRTTSYVDRKVRLYNDYDLNATRTDTDVTLPSGVTFVHSELTFYDKHISFKVDGGQCRTDHITDAMQDKCIPADAVLLRTSRIGPTGHDGINVDTWRYITSDNITILRTVTSNECWPVYQTEYSVHKGGYSEMTYMISDIELGKFPGLILTPNICIKT</sequence>
<feature type="signal peptide" evidence="1">
    <location>
        <begin position="1"/>
        <end position="20"/>
    </location>
</feature>
<dbReference type="AlphaFoldDB" id="A0A210QWA5"/>
<proteinExistence type="predicted"/>
<dbReference type="EMBL" id="NEDP02001549">
    <property type="protein sequence ID" value="OWF52994.1"/>
    <property type="molecule type" value="Genomic_DNA"/>
</dbReference>
<protein>
    <submittedName>
        <fullName evidence="2">Uncharacterized protein</fullName>
    </submittedName>
</protein>
<dbReference type="PANTHER" id="PTHR10697">
    <property type="entry name" value="MAMMALIAN EPENDYMIN-RELATED PROTEIN 1"/>
    <property type="match status" value="1"/>
</dbReference>
<gene>
    <name evidence="2" type="ORF">KP79_PYT05524</name>
</gene>